<accession>A0A3P7LAI8</accession>
<gene>
    <name evidence="2" type="ORF">DILT_LOCUS9545</name>
</gene>
<dbReference type="AlphaFoldDB" id="A0A3P7LAI8"/>
<dbReference type="EMBL" id="UYRU01057152">
    <property type="protein sequence ID" value="VDN13714.1"/>
    <property type="molecule type" value="Genomic_DNA"/>
</dbReference>
<feature type="compositionally biased region" description="Low complexity" evidence="1">
    <location>
        <begin position="152"/>
        <end position="176"/>
    </location>
</feature>
<keyword evidence="3" id="KW-1185">Reference proteome</keyword>
<name>A0A3P7LAI8_DIBLA</name>
<feature type="region of interest" description="Disordered" evidence="1">
    <location>
        <begin position="136"/>
        <end position="191"/>
    </location>
</feature>
<reference evidence="2 3" key="1">
    <citation type="submission" date="2018-11" db="EMBL/GenBank/DDBJ databases">
        <authorList>
            <consortium name="Pathogen Informatics"/>
        </authorList>
    </citation>
    <scope>NUCLEOTIDE SEQUENCE [LARGE SCALE GENOMIC DNA]</scope>
</reference>
<feature type="compositionally biased region" description="Basic and acidic residues" evidence="1">
    <location>
        <begin position="137"/>
        <end position="151"/>
    </location>
</feature>
<evidence type="ECO:0000313" key="3">
    <source>
        <dbReference type="Proteomes" id="UP000281553"/>
    </source>
</evidence>
<sequence length="279" mass="29476">MPLTLQPTTVHPLCGNEQCVSLQPSGQLYNASEDIRQFDYLSDSSLKPSSTSSSLIINEWQQRNAALSPDLQSEAEPEATAASEGDSQSGAPSGVSSPSTLLSLAARARGSNINSPETPSKRGLTSAALHALMAKTVQRDRQRAKEHRHSDSSVPAPSTSSPNSLPTSPRSPSLSSMALNSPKDLSFRATSPPPPWAAALASISASRTAVTPSSRTVPKISSITPCPSTSVCPIPVKLSSNRRGFGEKFGLYRADFAKEPSFPAEAYALNDLTMKPSRT</sequence>
<dbReference type="OrthoDB" id="10652311at2759"/>
<feature type="region of interest" description="Disordered" evidence="1">
    <location>
        <begin position="67"/>
        <end position="98"/>
    </location>
</feature>
<feature type="compositionally biased region" description="Polar residues" evidence="1">
    <location>
        <begin position="85"/>
        <end position="98"/>
    </location>
</feature>
<evidence type="ECO:0000313" key="2">
    <source>
        <dbReference type="EMBL" id="VDN13714.1"/>
    </source>
</evidence>
<evidence type="ECO:0000256" key="1">
    <source>
        <dbReference type="SAM" id="MobiDB-lite"/>
    </source>
</evidence>
<organism evidence="2 3">
    <name type="scientific">Dibothriocephalus latus</name>
    <name type="common">Fish tapeworm</name>
    <name type="synonym">Diphyllobothrium latum</name>
    <dbReference type="NCBI Taxonomy" id="60516"/>
    <lineage>
        <taxon>Eukaryota</taxon>
        <taxon>Metazoa</taxon>
        <taxon>Spiralia</taxon>
        <taxon>Lophotrochozoa</taxon>
        <taxon>Platyhelminthes</taxon>
        <taxon>Cestoda</taxon>
        <taxon>Eucestoda</taxon>
        <taxon>Diphyllobothriidea</taxon>
        <taxon>Diphyllobothriidae</taxon>
        <taxon>Dibothriocephalus</taxon>
    </lineage>
</organism>
<proteinExistence type="predicted"/>
<protein>
    <submittedName>
        <fullName evidence="2">Uncharacterized protein</fullName>
    </submittedName>
</protein>
<dbReference type="Proteomes" id="UP000281553">
    <property type="component" value="Unassembled WGS sequence"/>
</dbReference>